<evidence type="ECO:0008006" key="8">
    <source>
        <dbReference type="Google" id="ProtNLM"/>
    </source>
</evidence>
<accession>A0A0A2DNL4</accession>
<dbReference type="AlphaFoldDB" id="A0A0A2DNL4"/>
<feature type="transmembrane region" description="Helical" evidence="5">
    <location>
        <begin position="93"/>
        <end position="114"/>
    </location>
</feature>
<name>A0A0A2DNL4_9CORY</name>
<gene>
    <name evidence="6" type="ORF">MA47_00695</name>
</gene>
<comment type="caution">
    <text evidence="6">The sequence shown here is derived from an EMBL/GenBank/DDBJ whole genome shotgun (WGS) entry which is preliminary data.</text>
</comment>
<keyword evidence="4 5" id="KW-0472">Membrane</keyword>
<organism evidence="6 7">
    <name type="scientific">Corynebacterium auriscanis</name>
    <dbReference type="NCBI Taxonomy" id="99807"/>
    <lineage>
        <taxon>Bacteria</taxon>
        <taxon>Bacillati</taxon>
        <taxon>Actinomycetota</taxon>
        <taxon>Actinomycetes</taxon>
        <taxon>Mycobacteriales</taxon>
        <taxon>Corynebacteriaceae</taxon>
        <taxon>Corynebacterium</taxon>
    </lineage>
</organism>
<feature type="transmembrane region" description="Helical" evidence="5">
    <location>
        <begin position="135"/>
        <end position="157"/>
    </location>
</feature>
<dbReference type="PANTHER" id="PTHR33514">
    <property type="entry name" value="PROTEIN ABCI12, CHLOROPLASTIC"/>
    <property type="match status" value="1"/>
</dbReference>
<dbReference type="PANTHER" id="PTHR33514:SF13">
    <property type="entry name" value="PROTEIN ABCI12, CHLOROPLASTIC"/>
    <property type="match status" value="1"/>
</dbReference>
<sequence>MGVYVPGRSVVHTAPTGLKLSVVIVTVILTAVLGRWWPVALGGLLLVVVLYVLAHIPAAIAGRQMLAPVPVVAFIGVVTWWRESWEIALCTTATLFTAIAIAILLTLTTTVEQLMDALERLLQPLARRGFPTEKILIAMSLTMRLIPLTAVTAAEILEARRARGLGFSPTAFGVPLLVRSLLRARAFGEALISRGAGD</sequence>
<comment type="subcellular location">
    <subcellularLocation>
        <location evidence="1">Membrane</location>
        <topology evidence="1">Multi-pass membrane protein</topology>
    </subcellularLocation>
</comment>
<keyword evidence="7" id="KW-1185">Reference proteome</keyword>
<evidence type="ECO:0000313" key="6">
    <source>
        <dbReference type="EMBL" id="KGM19484.1"/>
    </source>
</evidence>
<feature type="transmembrane region" description="Helical" evidence="5">
    <location>
        <begin position="20"/>
        <end position="53"/>
    </location>
</feature>
<feature type="transmembrane region" description="Helical" evidence="5">
    <location>
        <begin position="65"/>
        <end position="81"/>
    </location>
</feature>
<keyword evidence="2 5" id="KW-0812">Transmembrane</keyword>
<evidence type="ECO:0000313" key="7">
    <source>
        <dbReference type="Proteomes" id="UP000030145"/>
    </source>
</evidence>
<evidence type="ECO:0000256" key="1">
    <source>
        <dbReference type="ARBA" id="ARBA00004141"/>
    </source>
</evidence>
<evidence type="ECO:0000256" key="2">
    <source>
        <dbReference type="ARBA" id="ARBA00022692"/>
    </source>
</evidence>
<evidence type="ECO:0000256" key="4">
    <source>
        <dbReference type="ARBA" id="ARBA00023136"/>
    </source>
</evidence>
<dbReference type="CDD" id="cd16914">
    <property type="entry name" value="EcfT"/>
    <property type="match status" value="1"/>
</dbReference>
<evidence type="ECO:0000256" key="5">
    <source>
        <dbReference type="SAM" id="Phobius"/>
    </source>
</evidence>
<keyword evidence="3 5" id="KW-1133">Transmembrane helix</keyword>
<dbReference type="InterPro" id="IPR003339">
    <property type="entry name" value="ABC/ECF_trnsptr_transmembrane"/>
</dbReference>
<dbReference type="Pfam" id="PF02361">
    <property type="entry name" value="CbiQ"/>
    <property type="match status" value="1"/>
</dbReference>
<proteinExistence type="predicted"/>
<evidence type="ECO:0000256" key="3">
    <source>
        <dbReference type="ARBA" id="ARBA00022989"/>
    </source>
</evidence>
<reference evidence="6 7" key="1">
    <citation type="submission" date="2014-10" db="EMBL/GenBank/DDBJ databases">
        <title>Whole Genome sequence of Corynebacterium auriscanis strain CIP 106629.</title>
        <authorList>
            <person name="Hassan S.S."/>
            <person name="Jamal S.B."/>
            <person name="Tiwari S."/>
            <person name="Oliveira L.D.C."/>
            <person name="Souza F."/>
            <person name="Mariano D.C."/>
            <person name="Almeida S."/>
            <person name="Dorella F."/>
            <person name="Pereira F."/>
            <person name="Carvalho A."/>
            <person name="Leal C.A."/>
            <person name="Soares S.D.C."/>
            <person name="Figueiredo H.C."/>
            <person name="Silva A."/>
            <person name="Azevedo V.A."/>
        </authorList>
    </citation>
    <scope>NUCLEOTIDE SEQUENCE [LARGE SCALE GENOMIC DNA]</scope>
    <source>
        <strain evidence="6 7">CIP 106629</strain>
    </source>
</reference>
<dbReference type="EMBL" id="JRVJ01000001">
    <property type="protein sequence ID" value="KGM19484.1"/>
    <property type="molecule type" value="Genomic_DNA"/>
</dbReference>
<dbReference type="GO" id="GO:0005886">
    <property type="term" value="C:plasma membrane"/>
    <property type="evidence" value="ECO:0007669"/>
    <property type="project" value="TreeGrafter"/>
</dbReference>
<dbReference type="Proteomes" id="UP000030145">
    <property type="component" value="Unassembled WGS sequence"/>
</dbReference>
<protein>
    <recommendedName>
        <fullName evidence="8">Cobalt ABC transporter permease</fullName>
    </recommendedName>
</protein>